<proteinExistence type="predicted"/>
<keyword evidence="2" id="KW-1185">Reference proteome</keyword>
<accession>A0A8J6YTX9</accession>
<dbReference type="AlphaFoldDB" id="A0A8J6YTX9"/>
<protein>
    <submittedName>
        <fullName evidence="1">Uncharacterized protein</fullName>
    </submittedName>
</protein>
<organism evidence="1 2">
    <name type="scientific">Mangrovicoccus algicola</name>
    <dbReference type="NCBI Taxonomy" id="2771008"/>
    <lineage>
        <taxon>Bacteria</taxon>
        <taxon>Pseudomonadati</taxon>
        <taxon>Pseudomonadota</taxon>
        <taxon>Alphaproteobacteria</taxon>
        <taxon>Rhodobacterales</taxon>
        <taxon>Paracoccaceae</taxon>
        <taxon>Mangrovicoccus</taxon>
    </lineage>
</organism>
<evidence type="ECO:0000313" key="1">
    <source>
        <dbReference type="EMBL" id="MBE3637477.1"/>
    </source>
</evidence>
<dbReference type="EMBL" id="JACVXA010000009">
    <property type="protein sequence ID" value="MBE3637477.1"/>
    <property type="molecule type" value="Genomic_DNA"/>
</dbReference>
<gene>
    <name evidence="1" type="ORF">ICN82_04575</name>
</gene>
<comment type="caution">
    <text evidence="1">The sequence shown here is derived from an EMBL/GenBank/DDBJ whole genome shotgun (WGS) entry which is preliminary data.</text>
</comment>
<dbReference type="RefSeq" id="WP_193180126.1">
    <property type="nucleotide sequence ID" value="NZ_JACVXA010000009.1"/>
</dbReference>
<dbReference type="Proteomes" id="UP000609121">
    <property type="component" value="Unassembled WGS sequence"/>
</dbReference>
<evidence type="ECO:0000313" key="2">
    <source>
        <dbReference type="Proteomes" id="UP000609121"/>
    </source>
</evidence>
<name>A0A8J6YTX9_9RHOB</name>
<reference evidence="1" key="1">
    <citation type="submission" date="2020-09" db="EMBL/GenBank/DDBJ databases">
        <title>A novel bacterium of genus Mangrovicoccus, isolated from South China Sea.</title>
        <authorList>
            <person name="Huang H."/>
            <person name="Mo K."/>
            <person name="Hu Y."/>
        </authorList>
    </citation>
    <scope>NUCLEOTIDE SEQUENCE</scope>
    <source>
        <strain evidence="1">HB182678</strain>
    </source>
</reference>
<sequence>MEWRNDAAKQAALIERDRLRREARERDRAEQARLCELRSGCAPPEACGFDAPHAPARGPVVAIPLDVVVEDGQGRVIHQETGYRGRAALRAQDSLDRIRGLTEAQRAAGRRYAALVEAVEAGGMKCSGGFMQDGTSGGDDGRCFMDAYIDDCDRLRRMNRAIGDGIGMKVRRVRPSARGTRASIPDRALAERICIGGQSLSEVLRAFGWAEKQETRKALSDALAAVLERLRPI</sequence>